<dbReference type="PANTHER" id="PTHR42749:SF1">
    <property type="entry name" value="CELL SHAPE-DETERMINING PROTEIN MREB"/>
    <property type="match status" value="1"/>
</dbReference>
<dbReference type="GO" id="GO:0140662">
    <property type="term" value="F:ATP-dependent protein folding chaperone"/>
    <property type="evidence" value="ECO:0007669"/>
    <property type="project" value="InterPro"/>
</dbReference>
<dbReference type="AlphaFoldDB" id="A0A5B9W6M8"/>
<name>A0A5B9W6M8_9BACT</name>
<dbReference type="Pfam" id="PF00012">
    <property type="entry name" value="HSP70"/>
    <property type="match status" value="1"/>
</dbReference>
<comment type="similarity">
    <text evidence="1">Belongs to the heat shock protein 70 family.</text>
</comment>
<keyword evidence="3" id="KW-0067">ATP-binding</keyword>
<proteinExistence type="inferred from homology"/>
<dbReference type="Gene3D" id="3.90.640.10">
    <property type="entry name" value="Actin, Chain A, domain 4"/>
    <property type="match status" value="1"/>
</dbReference>
<dbReference type="InterPro" id="IPR013126">
    <property type="entry name" value="Hsp_70_fam"/>
</dbReference>
<evidence type="ECO:0000256" key="3">
    <source>
        <dbReference type="ARBA" id="ARBA00022840"/>
    </source>
</evidence>
<dbReference type="PANTHER" id="PTHR42749">
    <property type="entry name" value="CELL SHAPE-DETERMINING PROTEIN MREB"/>
    <property type="match status" value="1"/>
</dbReference>
<evidence type="ECO:0000313" key="5">
    <source>
        <dbReference type="Proteomes" id="UP000324233"/>
    </source>
</evidence>
<evidence type="ECO:0000256" key="2">
    <source>
        <dbReference type="ARBA" id="ARBA00022741"/>
    </source>
</evidence>
<dbReference type="InterPro" id="IPR018181">
    <property type="entry name" value="Heat_shock_70_CS"/>
</dbReference>
<dbReference type="OrthoDB" id="9760742at2"/>
<evidence type="ECO:0000256" key="1">
    <source>
        <dbReference type="ARBA" id="ARBA00007381"/>
    </source>
</evidence>
<dbReference type="Gene3D" id="3.30.420.40">
    <property type="match status" value="2"/>
</dbReference>
<dbReference type="InterPro" id="IPR043129">
    <property type="entry name" value="ATPase_NBD"/>
</dbReference>
<organism evidence="4 5">
    <name type="scientific">Aquisphaera giovannonii</name>
    <dbReference type="NCBI Taxonomy" id="406548"/>
    <lineage>
        <taxon>Bacteria</taxon>
        <taxon>Pseudomonadati</taxon>
        <taxon>Planctomycetota</taxon>
        <taxon>Planctomycetia</taxon>
        <taxon>Isosphaerales</taxon>
        <taxon>Isosphaeraceae</taxon>
        <taxon>Aquisphaera</taxon>
    </lineage>
</organism>
<evidence type="ECO:0000313" key="4">
    <source>
        <dbReference type="EMBL" id="QEH36312.1"/>
    </source>
</evidence>
<dbReference type="Proteomes" id="UP000324233">
    <property type="component" value="Chromosome"/>
</dbReference>
<dbReference type="CDD" id="cd10170">
    <property type="entry name" value="ASKHA_NBD_HSP70"/>
    <property type="match status" value="1"/>
</dbReference>
<dbReference type="GO" id="GO:0005524">
    <property type="term" value="F:ATP binding"/>
    <property type="evidence" value="ECO:0007669"/>
    <property type="project" value="UniProtKB-KW"/>
</dbReference>
<protein>
    <submittedName>
        <fullName evidence="4">Chaperone protein DnaK</fullName>
    </submittedName>
</protein>
<dbReference type="EMBL" id="CP042997">
    <property type="protein sequence ID" value="QEH36312.1"/>
    <property type="molecule type" value="Genomic_DNA"/>
</dbReference>
<keyword evidence="2" id="KW-0547">Nucleotide-binding</keyword>
<dbReference type="PROSITE" id="PS00297">
    <property type="entry name" value="HSP70_1"/>
    <property type="match status" value="1"/>
</dbReference>
<gene>
    <name evidence="4" type="primary">dnaK_1</name>
    <name evidence="4" type="ORF">OJF2_48730</name>
</gene>
<dbReference type="SUPFAM" id="SSF53067">
    <property type="entry name" value="Actin-like ATPase domain"/>
    <property type="match status" value="2"/>
</dbReference>
<keyword evidence="5" id="KW-1185">Reference proteome</keyword>
<sequence>MSRYVVGIDLGTTNSAIAYAASEAEGSAAGAGPGAATTPIETLPIPQLVAAGDVSERPLLPSFLYLASPREFPAGALDLPWKSPPDRAVGTFAREHGAKVPGRLVGSAKSWLSHAGVDRRGAILPWAAPEDVAKVSPVAASAAYLEHLRDAWNAKIPGKKADERLENQDVLLTVPASFDAVARELTMEAAGLAGLKQVTLLEEPQAAFYAWLAARGDKWRKHVKVGDILLVCDVGGGTTDLTLIAVTEEAGDLVLSRLAVGEHILLGGDNMDLALAYAVAATLPQGMEGLDAAQRVALNYACRAAKEALFADPKKAAAPVTVLGRGSKVIGGSIKTELTREVLDRTLLEGFFPACKPTDLPARGRRVGLTEIGLPYAADPAITRHLARFLGQQAGSLHTGGSMVFPSAVLFNGGVFKATELRKRVLDVLSSWAGKPVPELESGDLDLAVARGAAYYGQVRKGKGVRIRGGVARSYYVGLETSAPAVPGVAPPIKALCVVPMGMEEGTKADVPSSDLGLVVGEPAVFRFLGSTTRRDDAVGTVLDRWNPEEIQELAPLEMTLPSEDGDAGETVPVRLHSDVNEVGTLELWCQSTRDDRRWKLEFNVREPSAD</sequence>
<reference evidence="4 5" key="1">
    <citation type="submission" date="2019-08" db="EMBL/GenBank/DDBJ databases">
        <title>Deep-cultivation of Planctomycetes and their phenomic and genomic characterization uncovers novel biology.</title>
        <authorList>
            <person name="Wiegand S."/>
            <person name="Jogler M."/>
            <person name="Boedeker C."/>
            <person name="Pinto D."/>
            <person name="Vollmers J."/>
            <person name="Rivas-Marin E."/>
            <person name="Kohn T."/>
            <person name="Peeters S.H."/>
            <person name="Heuer A."/>
            <person name="Rast P."/>
            <person name="Oberbeckmann S."/>
            <person name="Bunk B."/>
            <person name="Jeske O."/>
            <person name="Meyerdierks A."/>
            <person name="Storesund J.E."/>
            <person name="Kallscheuer N."/>
            <person name="Luecker S."/>
            <person name="Lage O.M."/>
            <person name="Pohl T."/>
            <person name="Merkel B.J."/>
            <person name="Hornburger P."/>
            <person name="Mueller R.-W."/>
            <person name="Bruemmer F."/>
            <person name="Labrenz M."/>
            <person name="Spormann A.M."/>
            <person name="Op den Camp H."/>
            <person name="Overmann J."/>
            <person name="Amann R."/>
            <person name="Jetten M.S.M."/>
            <person name="Mascher T."/>
            <person name="Medema M.H."/>
            <person name="Devos D.P."/>
            <person name="Kaster A.-K."/>
            <person name="Ovreas L."/>
            <person name="Rohde M."/>
            <person name="Galperin M.Y."/>
            <person name="Jogler C."/>
        </authorList>
    </citation>
    <scope>NUCLEOTIDE SEQUENCE [LARGE SCALE GENOMIC DNA]</scope>
    <source>
        <strain evidence="4 5">OJF2</strain>
    </source>
</reference>
<dbReference type="KEGG" id="agv:OJF2_48730"/>
<dbReference type="PRINTS" id="PR00301">
    <property type="entry name" value="HEATSHOCK70"/>
</dbReference>
<accession>A0A5B9W6M8</accession>
<dbReference type="RefSeq" id="WP_148596013.1">
    <property type="nucleotide sequence ID" value="NZ_CP042997.1"/>
</dbReference>